<dbReference type="InterPro" id="IPR057727">
    <property type="entry name" value="WCX_dom"/>
</dbReference>
<sequence length="387" mass="45698">MDDTKVKYKKFYREADKHLNNQIQAKHGKQFNQKMKPYLVLQYLLKNSDADHPRTSFDIIGYLEECGITAERRSIYRDIEEINKANLILEEDCTIDEAEEQLCEDEYNELKLIVYDKAKKGFYVRQRHFDLNDIRLLAECVYSTKFIAEGQAKRLVNVVCEFVSDYQADKIRHNAFLTDRAKTNNKSVLNNLAIINEAMSSKIDGMPHIPEKISFKYLQYSIDDINNQIERRKGARYTVSPFQLLINDGNYYLLALDDKKGKMRTYRVDRMKDVRYTEIPREGEELFANIDIKTYTQRVFDMYSGKENHVVLRFINPLLDTVIERFGTNNVQYTKSDDKHFEISAKVEISDKFFGWLLGFGKRVRIIEPTEIKEEFAAYLDKIREMY</sequence>
<dbReference type="Pfam" id="PF25583">
    <property type="entry name" value="WCX"/>
    <property type="match status" value="1"/>
</dbReference>
<organism evidence="3">
    <name type="scientific">uncultured Bacillota bacterium</name>
    <dbReference type="NCBI Taxonomy" id="344338"/>
    <lineage>
        <taxon>Bacteria</taxon>
        <taxon>Bacillati</taxon>
        <taxon>Bacillota</taxon>
        <taxon>environmental samples</taxon>
    </lineage>
</organism>
<evidence type="ECO:0000313" key="3">
    <source>
        <dbReference type="EMBL" id="QGT50980.1"/>
    </source>
</evidence>
<dbReference type="InterPro" id="IPR051534">
    <property type="entry name" value="CBASS_pafABC_assoc_protein"/>
</dbReference>
<feature type="domain" description="WCX" evidence="2">
    <location>
        <begin position="309"/>
        <end position="382"/>
    </location>
</feature>
<name>A0A650EMK3_9FIRM</name>
<proteinExistence type="predicted"/>
<dbReference type="AlphaFoldDB" id="A0A650EMK3"/>
<reference evidence="3" key="1">
    <citation type="journal article" date="2020" name="J. ISSAAS">
        <title>Lactobacilli and other gastrointestinal microbiota of Peromyscus leucopus, reservoir host for agents of Lyme disease and other zoonoses in North America.</title>
        <authorList>
            <person name="Milovic A."/>
            <person name="Bassam K."/>
            <person name="Shao H."/>
            <person name="Chatzistamou I."/>
            <person name="Tufts D.M."/>
            <person name="Diuk-Wasser M."/>
            <person name="Barbour A.G."/>
        </authorList>
    </citation>
    <scope>NUCLEOTIDE SEQUENCE</scope>
    <source>
        <strain evidence="3">LL40</strain>
    </source>
</reference>
<evidence type="ECO:0000259" key="2">
    <source>
        <dbReference type="Pfam" id="PF25583"/>
    </source>
</evidence>
<dbReference type="PANTHER" id="PTHR34580">
    <property type="match status" value="1"/>
</dbReference>
<dbReference type="InterPro" id="IPR026881">
    <property type="entry name" value="WYL_dom"/>
</dbReference>
<gene>
    <name evidence="3" type="ORF">Firmicute1046_0560</name>
</gene>
<dbReference type="PROSITE" id="PS52050">
    <property type="entry name" value="WYL"/>
    <property type="match status" value="1"/>
</dbReference>
<dbReference type="EMBL" id="MN577573">
    <property type="protein sequence ID" value="QGT50980.1"/>
    <property type="molecule type" value="Genomic_DNA"/>
</dbReference>
<evidence type="ECO:0000259" key="1">
    <source>
        <dbReference type="Pfam" id="PF13280"/>
    </source>
</evidence>
<dbReference type="PANTHER" id="PTHR34580:SF1">
    <property type="entry name" value="PROTEIN PAFC"/>
    <property type="match status" value="1"/>
</dbReference>
<feature type="domain" description="WYL" evidence="1">
    <location>
        <begin position="235"/>
        <end position="275"/>
    </location>
</feature>
<dbReference type="Pfam" id="PF13280">
    <property type="entry name" value="WYL"/>
    <property type="match status" value="1"/>
</dbReference>
<protein>
    <submittedName>
        <fullName evidence="3">Transcriptional regulator</fullName>
    </submittedName>
</protein>
<accession>A0A650EMK3</accession>